<feature type="chain" id="PRO_5043025583" description="Peptidase S8/S53 domain-containing protein" evidence="7">
    <location>
        <begin position="32"/>
        <end position="577"/>
    </location>
</feature>
<comment type="similarity">
    <text evidence="1 5 6">Belongs to the peptidase S8 family.</text>
</comment>
<keyword evidence="2 5" id="KW-0645">Protease</keyword>
<dbReference type="Pfam" id="PF22148">
    <property type="entry name" value="Fervidolysin_NPro-like"/>
    <property type="match status" value="1"/>
</dbReference>
<dbReference type="InterPro" id="IPR022398">
    <property type="entry name" value="Peptidase_S8_His-AS"/>
</dbReference>
<keyword evidence="4 5" id="KW-0720">Serine protease</keyword>
<dbReference type="KEGG" id="fku:FGKAn22_20560"/>
<name>A0AAN1T0C3_9PROT</name>
<protein>
    <recommendedName>
        <fullName evidence="12">Peptidase S8/S53 domain-containing protein</fullName>
    </recommendedName>
</protein>
<dbReference type="RefSeq" id="WP_212785607.1">
    <property type="nucleotide sequence ID" value="NZ_AP019536.1"/>
</dbReference>
<dbReference type="GO" id="GO:0006508">
    <property type="term" value="P:proteolysis"/>
    <property type="evidence" value="ECO:0007669"/>
    <property type="project" value="UniProtKB-KW"/>
</dbReference>
<dbReference type="AlphaFoldDB" id="A0AAN1T0C3"/>
<evidence type="ECO:0000313" key="11">
    <source>
        <dbReference type="Proteomes" id="UP001319121"/>
    </source>
</evidence>
<evidence type="ECO:0000259" key="8">
    <source>
        <dbReference type="Pfam" id="PF00082"/>
    </source>
</evidence>
<sequence length="577" mass="59742">MTQYRLLKAFRVAATLLTAIFLLAGSRGIQAAGGQGVQAVALHNGHEVVPGEILVKFHDQATAAVGAQEMDVEMDADRDEEVGDKSRRRIHSRRYDTATLLAITSKRTDVEYAEPNYIVRTFQVPNDPGFNLLWGLNNTGQAVMGTSGTTGADIRATQAWATTTGSPLNVVAVVDTGIDYAHPDLSQNVWSAPAAFTVNIGGQSITCAAGTHGFNAITNSCDPMDDYGHGTHVSGTIGAASNNNVGVAGVNWTASIMGVKFLDQNGSGTIADAINAIEFAIQVKNKFGLNGGNVRVLSNSWGGGGFSQALYDEIMKAYVNDMLFVAAAGNAGSNNDMMPSYPSSYTAPNVVAVAATDSNDGLAWFSNYGAATVALGAPGVNIYSTMSQISTMWPGKQYEYLSGTSMATPHVSGVAALVLSVAACGNLDVVSLKNALLNNTDSIPSLAVKINNGRRLNADKAVTNCAAAAPTPTPPVPPPAADFNISASPLSNSVKRGRSVAFTVTTAAVNGGNPGPVSFKAAGLPNRASASFTPNPATNSTMIVKTNSKTPTGTFMLTITGTSGALSHTATVSLRVR</sequence>
<dbReference type="InterPro" id="IPR051048">
    <property type="entry name" value="Peptidase_S8/S53_subtilisin"/>
</dbReference>
<dbReference type="InterPro" id="IPR015500">
    <property type="entry name" value="Peptidase_S8_subtilisin-rel"/>
</dbReference>
<dbReference type="InterPro" id="IPR054399">
    <property type="entry name" value="Fervidolysin-like_N_prodom"/>
</dbReference>
<keyword evidence="3 5" id="KW-0378">Hydrolase</keyword>
<dbReference type="InterPro" id="IPR036852">
    <property type="entry name" value="Peptidase_S8/S53_dom_sf"/>
</dbReference>
<dbReference type="EMBL" id="AP019536">
    <property type="protein sequence ID" value="BBJ00364.1"/>
    <property type="molecule type" value="Genomic_DNA"/>
</dbReference>
<dbReference type="Proteomes" id="UP001319121">
    <property type="component" value="Chromosome"/>
</dbReference>
<reference evidence="10 11" key="1">
    <citation type="submission" date="2019-03" db="EMBL/GenBank/DDBJ databases">
        <title>Complete genome sequence of Ferrigenium kumadai strain An22, a microaerophilic iron-oxidizing bacterium isolated from a paddy field soil.</title>
        <authorList>
            <person name="Watanabe T."/>
            <person name="Asakawa S."/>
        </authorList>
    </citation>
    <scope>NUCLEOTIDE SEQUENCE [LARGE SCALE GENOMIC DNA]</scope>
    <source>
        <strain evidence="10 11">An22</strain>
    </source>
</reference>
<feature type="active site" description="Charge relay system" evidence="5">
    <location>
        <position position="405"/>
    </location>
</feature>
<feature type="active site" description="Charge relay system" evidence="5">
    <location>
        <position position="229"/>
    </location>
</feature>
<organism evidence="10 11">
    <name type="scientific">Ferrigenium kumadai</name>
    <dbReference type="NCBI Taxonomy" id="1682490"/>
    <lineage>
        <taxon>Bacteria</taxon>
        <taxon>Pseudomonadati</taxon>
        <taxon>Pseudomonadota</taxon>
        <taxon>Betaproteobacteria</taxon>
        <taxon>Nitrosomonadales</taxon>
        <taxon>Gallionellaceae</taxon>
        <taxon>Ferrigenium</taxon>
    </lineage>
</organism>
<feature type="active site" description="Charge relay system" evidence="5">
    <location>
        <position position="175"/>
    </location>
</feature>
<accession>A0AAN1T0C3</accession>
<evidence type="ECO:0000256" key="3">
    <source>
        <dbReference type="ARBA" id="ARBA00022801"/>
    </source>
</evidence>
<evidence type="ECO:0000256" key="5">
    <source>
        <dbReference type="PROSITE-ProRule" id="PRU01240"/>
    </source>
</evidence>
<dbReference type="CDD" id="cd07473">
    <property type="entry name" value="Peptidases_S8_Subtilisin_like"/>
    <property type="match status" value="1"/>
</dbReference>
<dbReference type="InterPro" id="IPR000209">
    <property type="entry name" value="Peptidase_S8/S53_dom"/>
</dbReference>
<feature type="domain" description="Fervidolysin-like N-terminal prodomain" evidence="9">
    <location>
        <begin position="37"/>
        <end position="116"/>
    </location>
</feature>
<dbReference type="Gene3D" id="3.40.50.200">
    <property type="entry name" value="Peptidase S8/S53 domain"/>
    <property type="match status" value="1"/>
</dbReference>
<evidence type="ECO:0000256" key="4">
    <source>
        <dbReference type="ARBA" id="ARBA00022825"/>
    </source>
</evidence>
<evidence type="ECO:0008006" key="12">
    <source>
        <dbReference type="Google" id="ProtNLM"/>
    </source>
</evidence>
<dbReference type="PANTHER" id="PTHR43399">
    <property type="entry name" value="SUBTILISIN-RELATED"/>
    <property type="match status" value="1"/>
</dbReference>
<keyword evidence="11" id="KW-1185">Reference proteome</keyword>
<feature type="domain" description="Peptidase S8/S53" evidence="8">
    <location>
        <begin position="170"/>
        <end position="440"/>
    </location>
</feature>
<evidence type="ECO:0000259" key="9">
    <source>
        <dbReference type="Pfam" id="PF22148"/>
    </source>
</evidence>
<evidence type="ECO:0000313" key="10">
    <source>
        <dbReference type="EMBL" id="BBJ00364.1"/>
    </source>
</evidence>
<evidence type="ECO:0000256" key="6">
    <source>
        <dbReference type="RuleBase" id="RU003355"/>
    </source>
</evidence>
<evidence type="ECO:0000256" key="2">
    <source>
        <dbReference type="ARBA" id="ARBA00022670"/>
    </source>
</evidence>
<dbReference type="PROSITE" id="PS00138">
    <property type="entry name" value="SUBTILASE_SER"/>
    <property type="match status" value="1"/>
</dbReference>
<dbReference type="PANTHER" id="PTHR43399:SF4">
    <property type="entry name" value="CELL WALL-ASSOCIATED PROTEASE"/>
    <property type="match status" value="1"/>
</dbReference>
<dbReference type="InterPro" id="IPR034204">
    <property type="entry name" value="PfSUB1-like_cat_dom"/>
</dbReference>
<evidence type="ECO:0000256" key="1">
    <source>
        <dbReference type="ARBA" id="ARBA00011073"/>
    </source>
</evidence>
<dbReference type="Pfam" id="PF00082">
    <property type="entry name" value="Peptidase_S8"/>
    <property type="match status" value="1"/>
</dbReference>
<dbReference type="PRINTS" id="PR00723">
    <property type="entry name" value="SUBTILISIN"/>
</dbReference>
<dbReference type="InterPro" id="IPR023827">
    <property type="entry name" value="Peptidase_S8_Asp-AS"/>
</dbReference>
<keyword evidence="7" id="KW-0732">Signal</keyword>
<dbReference type="SUPFAM" id="SSF52743">
    <property type="entry name" value="Subtilisin-like"/>
    <property type="match status" value="1"/>
</dbReference>
<feature type="signal peptide" evidence="7">
    <location>
        <begin position="1"/>
        <end position="31"/>
    </location>
</feature>
<dbReference type="PROSITE" id="PS51892">
    <property type="entry name" value="SUBTILASE"/>
    <property type="match status" value="1"/>
</dbReference>
<gene>
    <name evidence="10" type="ORF">FGKAn22_20560</name>
</gene>
<dbReference type="PROSITE" id="PS00136">
    <property type="entry name" value="SUBTILASE_ASP"/>
    <property type="match status" value="1"/>
</dbReference>
<dbReference type="InterPro" id="IPR023828">
    <property type="entry name" value="Peptidase_S8_Ser-AS"/>
</dbReference>
<dbReference type="GO" id="GO:0004252">
    <property type="term" value="F:serine-type endopeptidase activity"/>
    <property type="evidence" value="ECO:0007669"/>
    <property type="project" value="UniProtKB-UniRule"/>
</dbReference>
<dbReference type="PROSITE" id="PS00137">
    <property type="entry name" value="SUBTILASE_HIS"/>
    <property type="match status" value="1"/>
</dbReference>
<evidence type="ECO:0000256" key="7">
    <source>
        <dbReference type="SAM" id="SignalP"/>
    </source>
</evidence>
<proteinExistence type="inferred from homology"/>